<evidence type="ECO:0000313" key="2">
    <source>
        <dbReference type="Proteomes" id="UP001256400"/>
    </source>
</evidence>
<dbReference type="Proteomes" id="UP001256400">
    <property type="component" value="Chromosome"/>
</dbReference>
<reference evidence="1" key="1">
    <citation type="submission" date="2023-09" db="EMBL/GenBank/DDBJ databases">
        <title>Acinetobacter soli.</title>
        <authorList>
            <person name="Kim B."/>
            <person name="Kim D."/>
            <person name="Park D."/>
        </authorList>
    </citation>
    <scope>NUCLEOTIDE SEQUENCE</scope>
    <source>
        <strain evidence="1">2023.05</strain>
    </source>
</reference>
<protein>
    <submittedName>
        <fullName evidence="1">CotH kinase family protein</fullName>
    </submittedName>
</protein>
<dbReference type="InterPro" id="IPR014867">
    <property type="entry name" value="Spore_coat_CotH_CotH2/3/7"/>
</dbReference>
<accession>A0AB38YW20</accession>
<feature type="non-terminal residue" evidence="1">
    <location>
        <position position="1"/>
    </location>
</feature>
<keyword evidence="1" id="KW-0808">Transferase</keyword>
<keyword evidence="1" id="KW-0418">Kinase</keyword>
<sequence length="709" mass="79590">IRLIKFNFLSLAFAGFFVLEGNPMTVPSDYDFIGNTITESQFKNALTVLLNHIRQMSLDLVEAQGGNYSYATMALFDVDKINVPANSTIRIAQGDDAGLYVWDGSNLTPAKESNFFESSNSENIYEWKDNAGNVVLALNKKGQLVSYDENTKRSILLTNQEDIRELQKFVDELNLNNISVLLKLFATSDSSDIQRWEDNNGLALLRLTKKGKLKSPQIDDIELTLSDIKFVSDVLAQQQSSKLLKFSDLVGTELGYVDRFGRWILGGVDVLGDIQDLKTNGTASSNVSRLKQYVFQPPKSLVQIYVTSNGALPADKSYKAQGKVEVHIDGQSFSSYVSLEVQGSSSVGYPKKNYTLGFFSDAGYSQAVKVQVGDVPAHDEWIFKANYVDSSNCRNIGGNNLWEAMVQSRTSLNGYKREVDQFYVSKTGNDAIVTNATGHVVGYPCVMYVNDEFYGVGSFNIGKKYFNYNLDRAKPTQIQIDWGGSQCDLTKMYDNYTSGAVDYKGDPVFEFKSPKKVTNATLACLSAWDAFAASSQSSFTQNANTFLNKQNAIDYYLFSDFTLNYDGLGKNFQFVSWNGVQFNFMPYDLDSIFGSNYSGTGTMPANGVLDIGDLPQNSRLFWSKLKTAYLVDMKARYKQLRDAKIFHEDNVYKICMDLASKYPRDLILTEFEKWPDLPSKTYSNVNQIISWSKQRLAYLDTQYEYIAIA</sequence>
<gene>
    <name evidence="1" type="ORF">RHP80_15705</name>
</gene>
<dbReference type="EMBL" id="CP134206">
    <property type="protein sequence ID" value="WND05596.1"/>
    <property type="molecule type" value="Genomic_DNA"/>
</dbReference>
<proteinExistence type="predicted"/>
<dbReference type="AlphaFoldDB" id="A0AB38YW20"/>
<name>A0AB38YW20_9GAMM</name>
<dbReference type="GO" id="GO:0016301">
    <property type="term" value="F:kinase activity"/>
    <property type="evidence" value="ECO:0007669"/>
    <property type="project" value="UniProtKB-KW"/>
</dbReference>
<dbReference type="RefSeq" id="WP_310864770.1">
    <property type="nucleotide sequence ID" value="NZ_CP134206.1"/>
</dbReference>
<dbReference type="Pfam" id="PF08757">
    <property type="entry name" value="CotH"/>
    <property type="match status" value="1"/>
</dbReference>
<evidence type="ECO:0000313" key="1">
    <source>
        <dbReference type="EMBL" id="WND05596.1"/>
    </source>
</evidence>
<organism evidence="1 2">
    <name type="scientific">Acinetobacter soli</name>
    <dbReference type="NCBI Taxonomy" id="487316"/>
    <lineage>
        <taxon>Bacteria</taxon>
        <taxon>Pseudomonadati</taxon>
        <taxon>Pseudomonadota</taxon>
        <taxon>Gammaproteobacteria</taxon>
        <taxon>Moraxellales</taxon>
        <taxon>Moraxellaceae</taxon>
        <taxon>Acinetobacter</taxon>
    </lineage>
</organism>